<proteinExistence type="predicted"/>
<protein>
    <recommendedName>
        <fullName evidence="3">F-box domain-containing protein</fullName>
    </recommendedName>
</protein>
<reference evidence="1" key="1">
    <citation type="submission" date="2021-02" db="EMBL/GenBank/DDBJ databases">
        <authorList>
            <person name="Nowell W R."/>
        </authorList>
    </citation>
    <scope>NUCLEOTIDE SEQUENCE</scope>
</reference>
<comment type="caution">
    <text evidence="1">The sequence shown here is derived from an EMBL/GenBank/DDBJ whole genome shotgun (WGS) entry which is preliminary data.</text>
</comment>
<dbReference type="Proteomes" id="UP000663869">
    <property type="component" value="Unassembled WGS sequence"/>
</dbReference>
<name>A0A819ARZ6_9BILA</name>
<accession>A0A819ARZ6</accession>
<evidence type="ECO:0000313" key="1">
    <source>
        <dbReference type="EMBL" id="CAF3781988.1"/>
    </source>
</evidence>
<organism evidence="1 2">
    <name type="scientific">Rotaria socialis</name>
    <dbReference type="NCBI Taxonomy" id="392032"/>
    <lineage>
        <taxon>Eukaryota</taxon>
        <taxon>Metazoa</taxon>
        <taxon>Spiralia</taxon>
        <taxon>Gnathifera</taxon>
        <taxon>Rotifera</taxon>
        <taxon>Eurotatoria</taxon>
        <taxon>Bdelloidea</taxon>
        <taxon>Philodinida</taxon>
        <taxon>Philodinidae</taxon>
        <taxon>Rotaria</taxon>
    </lineage>
</organism>
<dbReference type="EMBL" id="CAJNYU010004662">
    <property type="protein sequence ID" value="CAF3781988.1"/>
    <property type="molecule type" value="Genomic_DNA"/>
</dbReference>
<sequence>MELLLVTETYLSIHEKNIRFINLKRLILTQCYFTERLIENLSLLIQYQLNELILTFDKDIIQLYLCEQWSGISRFGEESNLILKLKEFVFKLFSVKCQLTTLDLDISNDYDSIGIHTCFSLSSNRYLNLINNKLVTYCTSLRCLRIRLIYGVFLEQIIERVPSLEILSVQFACSLVKNWYLYEQQIKRFSPSVVNWRDKIPKLKSFSLKSEVHDNDELIYLKWIVNQMSYIEKLKIHLDLKKSKTINCVIDGHFVHKYCMPDILINLINFDFYIVSKCIFLLSTNDIEKIIDSFKTDQYVFNDQSTNVNCYFDPIMSHQHLSSTIINKPKIFDGIIDYPNIFDLQHARYINVDLRPSIYLFLKQFDVLFPHIDCIKFKMGTGTHELDNEPDHDIFLQSLLDLKHCRLQDIHLRHVTRLDFGRGIYRGQTSHDQDMYRIKLRAEVLAHLISMPIQLIHLRVEQFEWFIHLIKYAFDKLRKSALTTVRHAEFRLHSCHIGSNKLIHDGKNLIYLLSTYTPYLQTLRLWRNDDFPWTSIRPSYKKKFLRHVLCRRWILSLRKPESIAQHVTLFEQNLCELVEQLKEFVYLDIYWYTDPEKVEPYRSMVQKRFPNSQLHIEISRFRLWF</sequence>
<dbReference type="AlphaFoldDB" id="A0A819ARZ6"/>
<evidence type="ECO:0000313" key="2">
    <source>
        <dbReference type="Proteomes" id="UP000663869"/>
    </source>
</evidence>
<gene>
    <name evidence="1" type="ORF">FME351_LOCUS32552</name>
</gene>
<evidence type="ECO:0008006" key="3">
    <source>
        <dbReference type="Google" id="ProtNLM"/>
    </source>
</evidence>